<dbReference type="Proteomes" id="UP000028828">
    <property type="component" value="Unassembled WGS sequence"/>
</dbReference>
<evidence type="ECO:0000259" key="8">
    <source>
        <dbReference type="Pfam" id="PF02878"/>
    </source>
</evidence>
<evidence type="ECO:0000313" key="11">
    <source>
        <dbReference type="Proteomes" id="UP000028828"/>
    </source>
</evidence>
<dbReference type="SUPFAM" id="SSF55957">
    <property type="entry name" value="Phosphoglucomutase, C-terminal domain"/>
    <property type="match status" value="1"/>
</dbReference>
<feature type="compositionally biased region" description="Basic and acidic residues" evidence="6">
    <location>
        <begin position="190"/>
        <end position="199"/>
    </location>
</feature>
<dbReference type="PANTHER" id="PTHR45955:SF1">
    <property type="entry name" value="PHOSPHOACETYLGLUCOSAMINE MUTASE"/>
    <property type="match status" value="1"/>
</dbReference>
<dbReference type="InterPro" id="IPR005843">
    <property type="entry name" value="A-D-PHexomutase_C"/>
</dbReference>
<evidence type="ECO:0000259" key="7">
    <source>
        <dbReference type="Pfam" id="PF00408"/>
    </source>
</evidence>
<evidence type="ECO:0000256" key="4">
    <source>
        <dbReference type="ARBA" id="ARBA00022842"/>
    </source>
</evidence>
<dbReference type="GO" id="GO:0005975">
    <property type="term" value="P:carbohydrate metabolic process"/>
    <property type="evidence" value="ECO:0007669"/>
    <property type="project" value="InterPro"/>
</dbReference>
<sequence>MANGATPEERSASTSFESSQDSAVHLPGRSISFKNLAASVSLYPAIRKRRFNYGTAGFRADAELLPHVVHRCGLLAALLAVDQQRREEAKSRAEQRGHSPEKTGSTVGVYVGCMITASHNPVEDNGVKLVGPDGCLLPPVWERYAETLVNAAFVDCERREGGSGRHRHANTSVKKAGANLSTDATLSGRNHPEVGKGDTECESAASELKVLQEIVEELFEKEESQTGVRKHRDQKQEPSQETQTSTLKPSPTPLFPCVIVGRDNRPSSRRLQDAFEAGVRALGVRLVSLGQVTTGQLQFIVRQQNAKMQEGNENGEETVQLAGQTEERDEWEKRQDANGREQGEDEGNTFVHGYYAHFAKVFSAFMQQARELKEQARREQGEQHGGKGQEEANGAGRDLDPPHSVSFPSSTLYLDAANGVGGPCMKPFVRMLMTEAGISLVMRNEGNKSQEVCIFARGGEGERRMQEHDICTEGEERNMKEGLNVLCGAEHVQKLKTLPRNFGGPGDASEGTLCASFDGDADRLIFFTWERKRSSHLSSLPPSPDTCFDPQRLCSRDEVVREELQRAFSLSDESSFCTRQSASRGGRGDEDLQEGEREANHRSTLSHGCDSRGEPRAGEGLSLERRDGQEKNDGREKDSGRREGSQEQFDTESHNDCPLSGGDVSANGQAVKRMTSSALDMSGEDALRMRLYDGDRIACLVALTLLSLLKQALGKRENGRSASCCTMASAYSPVSSSSPPQLSLCVVQTAYANGGSTAFLEKLQAAASSLSASGVLLELACVPTGVKHLHRRADEGSLGVYFEANGHGTVVRDDSQLDLWARAHGLSMVAEWKLLREFVNLFNAATGDAQTNLLAVVAALSWLDMTPQQWSDLYDDRPCHTLKVSLPRRVLDTLNPDPCHEKRLLEPEDLQAWIDEAVETTGPFCRSFVRPSGTEDVCRIYVEAPDSVSARTLGSVVSELVVQYAALLERTCDEGDGQKARGEVR</sequence>
<name>A0A086JK33_TOXGO</name>
<protein>
    <submittedName>
        <fullName evidence="10">Phosphoacetylglucosamine mutase</fullName>
        <ecNumber evidence="10">5.4.2.3</ecNumber>
    </submittedName>
</protein>
<keyword evidence="4" id="KW-0460">Magnesium</keyword>
<dbReference type="Gene3D" id="3.40.120.10">
    <property type="entry name" value="Alpha-D-Glucose-1,6-Bisphosphate, subunit A, domain 3"/>
    <property type="match status" value="1"/>
</dbReference>
<dbReference type="EMBL" id="AEYI02001849">
    <property type="protein sequence ID" value="KFG32501.1"/>
    <property type="molecule type" value="Genomic_DNA"/>
</dbReference>
<proteinExistence type="inferred from homology"/>
<keyword evidence="5 10" id="KW-0413">Isomerase</keyword>
<evidence type="ECO:0000313" key="10">
    <source>
        <dbReference type="EMBL" id="KFG32501.1"/>
    </source>
</evidence>
<dbReference type="AlphaFoldDB" id="A0A086JK33"/>
<feature type="domain" description="Alpha-D-phosphohexomutase alpha/beta/alpha" evidence="8">
    <location>
        <begin position="257"/>
        <end position="307"/>
    </location>
</feature>
<evidence type="ECO:0000256" key="3">
    <source>
        <dbReference type="ARBA" id="ARBA00022723"/>
    </source>
</evidence>
<feature type="region of interest" description="Disordered" evidence="6">
    <location>
        <begin position="182"/>
        <end position="202"/>
    </location>
</feature>
<feature type="region of interest" description="Disordered" evidence="6">
    <location>
        <begin position="307"/>
        <end position="347"/>
    </location>
</feature>
<reference evidence="10 11" key="1">
    <citation type="submission" date="2014-03" db="EMBL/GenBank/DDBJ databases">
        <authorList>
            <person name="Sibley D."/>
            <person name="Venepally P."/>
            <person name="Karamycheva S."/>
            <person name="Hadjithomas M."/>
            <person name="Khan A."/>
            <person name="Brunk B."/>
            <person name="Roos D."/>
            <person name="Caler E."/>
            <person name="Lorenzi H."/>
        </authorList>
    </citation>
    <scope>NUCLEOTIDE SEQUENCE [LARGE SCALE GENOMIC DNA]</scope>
    <source>
        <strain evidence="11">p89</strain>
    </source>
</reference>
<dbReference type="InterPro" id="IPR036900">
    <property type="entry name" value="A-D-PHexomutase_C_sf"/>
</dbReference>
<feature type="compositionally biased region" description="Polar residues" evidence="6">
    <location>
        <begin position="237"/>
        <end position="249"/>
    </location>
</feature>
<dbReference type="EC" id="5.4.2.3" evidence="10"/>
<accession>A0A086JK33</accession>
<feature type="domain" description="Alpha-D-phosphohexomutase alpha/beta/alpha" evidence="8">
    <location>
        <begin position="109"/>
        <end position="142"/>
    </location>
</feature>
<dbReference type="GO" id="GO:0006048">
    <property type="term" value="P:UDP-N-acetylglucosamine biosynthetic process"/>
    <property type="evidence" value="ECO:0007669"/>
    <property type="project" value="TreeGrafter"/>
</dbReference>
<dbReference type="InterPro" id="IPR049022">
    <property type="entry name" value="AMG1_III"/>
</dbReference>
<feature type="region of interest" description="Disordered" evidence="6">
    <location>
        <begin position="221"/>
        <end position="256"/>
    </location>
</feature>
<evidence type="ECO:0000256" key="5">
    <source>
        <dbReference type="ARBA" id="ARBA00023235"/>
    </source>
</evidence>
<feature type="compositionally biased region" description="Basic and acidic residues" evidence="6">
    <location>
        <begin position="609"/>
        <end position="655"/>
    </location>
</feature>
<feature type="compositionally biased region" description="Basic and acidic residues" evidence="6">
    <location>
        <begin position="372"/>
        <end position="390"/>
    </location>
</feature>
<feature type="compositionally biased region" description="Basic and acidic residues" evidence="6">
    <location>
        <begin position="330"/>
        <end position="342"/>
    </location>
</feature>
<feature type="region of interest" description="Disordered" evidence="6">
    <location>
        <begin position="1"/>
        <end position="21"/>
    </location>
</feature>
<dbReference type="InterPro" id="IPR016055">
    <property type="entry name" value="A-D-PHexomutase_a/b/a-I/II/III"/>
</dbReference>
<feature type="region of interest" description="Disordered" evidence="6">
    <location>
        <begin position="575"/>
        <end position="668"/>
    </location>
</feature>
<organism evidence="10 11">
    <name type="scientific">Toxoplasma gondii p89</name>
    <dbReference type="NCBI Taxonomy" id="943119"/>
    <lineage>
        <taxon>Eukaryota</taxon>
        <taxon>Sar</taxon>
        <taxon>Alveolata</taxon>
        <taxon>Apicomplexa</taxon>
        <taxon>Conoidasida</taxon>
        <taxon>Coccidia</taxon>
        <taxon>Eucoccidiorida</taxon>
        <taxon>Eimeriorina</taxon>
        <taxon>Sarcocystidae</taxon>
        <taxon>Toxoplasma</taxon>
    </lineage>
</organism>
<dbReference type="VEuPathDB" id="ToxoDB:TGP89_264650"/>
<dbReference type="InterPro" id="IPR005844">
    <property type="entry name" value="A-D-PHexomutase_a/b/a-I"/>
</dbReference>
<dbReference type="Pfam" id="PF02878">
    <property type="entry name" value="PGM_PMM_I"/>
    <property type="match status" value="2"/>
</dbReference>
<keyword evidence="3" id="KW-0479">Metal-binding</keyword>
<feature type="compositionally biased region" description="Basic and acidic residues" evidence="6">
    <location>
        <begin position="586"/>
        <end position="601"/>
    </location>
</feature>
<evidence type="ECO:0000256" key="6">
    <source>
        <dbReference type="SAM" id="MobiDB-lite"/>
    </source>
</evidence>
<evidence type="ECO:0000256" key="1">
    <source>
        <dbReference type="ARBA" id="ARBA00001946"/>
    </source>
</evidence>
<evidence type="ECO:0000256" key="2">
    <source>
        <dbReference type="ARBA" id="ARBA00010231"/>
    </source>
</evidence>
<dbReference type="Gene3D" id="3.30.310.50">
    <property type="entry name" value="Alpha-D-phosphohexomutase, C-terminal domain"/>
    <property type="match status" value="1"/>
</dbReference>
<feature type="domain" description="Alpha-D-phosphohexomutase C-terminal" evidence="7">
    <location>
        <begin position="906"/>
        <end position="951"/>
    </location>
</feature>
<feature type="compositionally biased region" description="Polar residues" evidence="6">
    <location>
        <begin position="12"/>
        <end position="21"/>
    </location>
</feature>
<feature type="region of interest" description="Disordered" evidence="6">
    <location>
        <begin position="372"/>
        <end position="405"/>
    </location>
</feature>
<comment type="similarity">
    <text evidence="2">Belongs to the phosphohexose mutase family.</text>
</comment>
<comment type="caution">
    <text evidence="10">The sequence shown here is derived from an EMBL/GenBank/DDBJ whole genome shotgun (WGS) entry which is preliminary data.</text>
</comment>
<gene>
    <name evidence="10" type="ORF">TGP89_264650</name>
</gene>
<dbReference type="GO" id="GO:0046872">
    <property type="term" value="F:metal ion binding"/>
    <property type="evidence" value="ECO:0007669"/>
    <property type="project" value="UniProtKB-KW"/>
</dbReference>
<dbReference type="Pfam" id="PF21404">
    <property type="entry name" value="AMG1_III"/>
    <property type="match status" value="1"/>
</dbReference>
<comment type="cofactor">
    <cofactor evidence="1">
        <name>Mg(2+)</name>
        <dbReference type="ChEBI" id="CHEBI:18420"/>
    </cofactor>
</comment>
<dbReference type="OrthoDB" id="1928at2759"/>
<feature type="domain" description="Phosphoacetylglucosamine mutase AMG1" evidence="9">
    <location>
        <begin position="693"/>
        <end position="862"/>
    </location>
</feature>
<dbReference type="PANTHER" id="PTHR45955">
    <property type="entry name" value="PHOSPHOACETYLGLUCOSAMINE MUTASE"/>
    <property type="match status" value="1"/>
</dbReference>
<dbReference type="SUPFAM" id="SSF53738">
    <property type="entry name" value="Phosphoglucomutase, first 3 domains"/>
    <property type="match status" value="2"/>
</dbReference>
<dbReference type="GO" id="GO:0004610">
    <property type="term" value="F:phosphoacetylglucosamine mutase activity"/>
    <property type="evidence" value="ECO:0007669"/>
    <property type="project" value="UniProtKB-EC"/>
</dbReference>
<dbReference type="Pfam" id="PF00408">
    <property type="entry name" value="PGM_PMM_IV"/>
    <property type="match status" value="1"/>
</dbReference>
<evidence type="ECO:0000259" key="9">
    <source>
        <dbReference type="Pfam" id="PF21404"/>
    </source>
</evidence>